<dbReference type="Gene3D" id="1.10.1070.11">
    <property type="entry name" value="Phosphatidylinositol 3-/4-kinase, catalytic domain"/>
    <property type="match status" value="1"/>
</dbReference>
<dbReference type="GO" id="GO:0004430">
    <property type="term" value="F:1-phosphatidylinositol 4-kinase activity"/>
    <property type="evidence" value="ECO:0007669"/>
    <property type="project" value="UniProtKB-EC"/>
</dbReference>
<feature type="compositionally biased region" description="Polar residues" evidence="5">
    <location>
        <begin position="1257"/>
        <end position="1271"/>
    </location>
</feature>
<feature type="region of interest" description="Disordered" evidence="5">
    <location>
        <begin position="1431"/>
        <end position="1469"/>
    </location>
</feature>
<dbReference type="SUPFAM" id="SSF48371">
    <property type="entry name" value="ARM repeat"/>
    <property type="match status" value="1"/>
</dbReference>
<feature type="region of interest" description="Disordered" evidence="5">
    <location>
        <begin position="2541"/>
        <end position="2564"/>
    </location>
</feature>
<feature type="compositionally biased region" description="Basic and acidic residues" evidence="5">
    <location>
        <begin position="2548"/>
        <end position="2564"/>
    </location>
</feature>
<keyword evidence="4" id="KW-0418">Kinase</keyword>
<dbReference type="PROSITE" id="PS00915">
    <property type="entry name" value="PI3_4_KINASE_1"/>
    <property type="match status" value="1"/>
</dbReference>
<dbReference type="InterPro" id="IPR011009">
    <property type="entry name" value="Kinase-like_dom_sf"/>
</dbReference>
<dbReference type="Pfam" id="PF00454">
    <property type="entry name" value="PI3_PI4_kinase"/>
    <property type="match status" value="1"/>
</dbReference>
<feature type="region of interest" description="Disordered" evidence="5">
    <location>
        <begin position="1550"/>
        <end position="1580"/>
    </location>
</feature>
<accession>A0ABQ9YHI0</accession>
<dbReference type="EMBL" id="JARBJD010000007">
    <property type="protein sequence ID" value="KAK2963195.1"/>
    <property type="molecule type" value="Genomic_DNA"/>
</dbReference>
<feature type="compositionally biased region" description="Low complexity" evidence="5">
    <location>
        <begin position="1448"/>
        <end position="1469"/>
    </location>
</feature>
<evidence type="ECO:0000256" key="5">
    <source>
        <dbReference type="SAM" id="MobiDB-lite"/>
    </source>
</evidence>
<feature type="compositionally biased region" description="Basic and acidic residues" evidence="5">
    <location>
        <begin position="1563"/>
        <end position="1580"/>
    </location>
</feature>
<evidence type="ECO:0000313" key="8">
    <source>
        <dbReference type="Proteomes" id="UP001281761"/>
    </source>
</evidence>
<dbReference type="InterPro" id="IPR036940">
    <property type="entry name" value="PI3/4_kinase_cat_sf"/>
</dbReference>
<feature type="domain" description="PI3K/PI4K catalytic" evidence="6">
    <location>
        <begin position="2321"/>
        <end position="2676"/>
    </location>
</feature>
<name>A0ABQ9YHI0_9EUKA</name>
<dbReference type="InterPro" id="IPR000403">
    <property type="entry name" value="PI3/4_kinase_cat_dom"/>
</dbReference>
<proteinExistence type="inferred from homology"/>
<comment type="similarity">
    <text evidence="1">Belongs to the PI3/PI4-kinase family. Type III PI4K subfamily.</text>
</comment>
<dbReference type="InterPro" id="IPR015433">
    <property type="entry name" value="PI3/4_kinase"/>
</dbReference>
<dbReference type="InterPro" id="IPR016024">
    <property type="entry name" value="ARM-type_fold"/>
</dbReference>
<evidence type="ECO:0000256" key="4">
    <source>
        <dbReference type="ARBA" id="ARBA00022777"/>
    </source>
</evidence>
<dbReference type="Gene3D" id="1.25.40.70">
    <property type="entry name" value="Phosphatidylinositol 3-kinase, accessory domain (PIK)"/>
    <property type="match status" value="1"/>
</dbReference>
<keyword evidence="8" id="KW-1185">Reference proteome</keyword>
<feature type="compositionally biased region" description="Basic and acidic residues" evidence="5">
    <location>
        <begin position="1984"/>
        <end position="1998"/>
    </location>
</feature>
<gene>
    <name evidence="7" type="ORF">BLNAU_1728</name>
</gene>
<feature type="region of interest" description="Disordered" evidence="5">
    <location>
        <begin position="1204"/>
        <end position="1298"/>
    </location>
</feature>
<evidence type="ECO:0000256" key="2">
    <source>
        <dbReference type="ARBA" id="ARBA00012169"/>
    </source>
</evidence>
<dbReference type="PROSITE" id="PS00916">
    <property type="entry name" value="PI3_4_KINASE_2"/>
    <property type="match status" value="1"/>
</dbReference>
<feature type="region of interest" description="Disordered" evidence="5">
    <location>
        <begin position="1975"/>
        <end position="1998"/>
    </location>
</feature>
<dbReference type="SUPFAM" id="SSF56112">
    <property type="entry name" value="Protein kinase-like (PK-like)"/>
    <property type="match status" value="1"/>
</dbReference>
<sequence length="2692" mass="297796">MSLRSITSHRGTHTTLSTSNAYFLSAPMKSILYLLSSVAISISPPSSPLTSTSTSLTPSSVSSLSSILDECFSMLITSLPTPQTMITESLNTDVIQSLSILAGRVSTNLLPDLVAFFTQSILQPFSQDTPPTSPPFNLSSPIIKLLYIFAVAMATRNTEDNEGDASSRYSLLFSLLFLTNNLASQSFPSHLSPDIQHNFKIAQLHTISLLVPSIAVLISMSSPSFRTPKQYIMLQPHLLRQIRLFWENLVFYGLTAASTPMSHNPLFSSGLLHLIALFSPPLVHLSVFDQTQSSADDHFFPSFPLSESETAAFITSLILVLPSISSLPISSHLHPLHSLSSSQLVFFTALTVLEILRFNASFIFSSPSTVRALHTQMSAHFFCALLEPDNLLQNEHRTEPLEFISSKTNPILLEVIQLLHNPEMSPGSYAFSESSYFAAIIHNSLISPTSFSDTISDAVGETLSFSSIVPYFTDQNLDPTNLAPIIHSFLFNTIIPLFSTSMLALTASNGNFRSVISLHPSHGFESILPGPFPPTRLPFNTSPSCLPSDRFYLSASYLFNGQSSSPLITDSSLSQQVEIINNWNEEWKAIDSLDSQEEQKTISDHRNPSILNTLSRSLCSLALMTISPCSSLATFASSSLSRILSDHPSVVFVPTHFLRFIFTLITHISNSLSSSNGISLPIHLFSSFLVDPSSHRNPLSPYSPIFDFSSVSLFELDDQPFLPSDGDAPSLYTYPNRHKLADRSLQLKYGSRAVEHLSNYFPGTALALPSNFGDTVSLLTNLIRYAEDLITPSISFHVPLILLHSLHSSLSSIRHLIAPILCPGDPTESTHFFSFPIPSQIIVDAFSANGKQQRNSPLQSSSYGATTVEFSAFIEQRSYFTGVLSSISATLKEKSNTNPDSLSSYLLQLVARVKDTAPLCYTKNRHNTVPHAEWEHQFQSIFGLVAAYLSSGPRRTETILISSWMSLLGIGVRLSLPSLTSFCLRSIEWVLTSLYDVDPQLGNFANSSAALIADVHFSFSSVPPQMTQKSSALITTLSTAQDSLLIQTVTSFLQQNSQSQLASLDFFSPTFPSLLINSHRVGHFHLSIPYEAVRLLHWQIIDLALGWFSVSPDRFNPQLSPINNSTNLRMISDDTKHVESYLSLMAHFLSLLKQSPSSLSARPFSTQMTSLLHSLQARSKNAPSNLQFQFMAETSFSPIPPLNFHPTGSRQSVQDSPQMTNSSGTPMLVEYGLEHNPNLPSSISRRMGTPTFPPLSRNDTAISGSPINSISQPPPVQTPSFASRAPPDQIGPHFDQGIQFGGMTSTLSNAHSLLNSIHSPLSLTSSTATLREPLSFFSWPSAIGQKGCTSKTVSGETSPTTENDPSFASLLNRQQIPLLNNTTQFLSQTSSLNSNLYAASLTQKAIESVEHLFPTRQLVEDESCPDNLTRFIPPPSHSPLQFARRSTPKTTFPTSHSHSSSLFSSKSPSILSTTSTEDAQYSPENVDSSGFFSQSLLSTYLNSKSSISHTNFISPLFTPTKPLDNACHGERSTCHVVSSLIVLAHDQSHLASNDQPEPDGQAEDIKERGKQLESDKEPDLYHPEGSPFLFDRSFSPNFHFSSPPLFMSVLPDDPPLLRQTSIIVKPGIRLMTSFLRQTRPISFSQRWKLVQTLVRSEIERTLAWHDPLSSGLSRHFRKCFVDGEVPPGSVPFIPIKTNWATFFKTKNVGDDPFVISALYLLGINAAHYHSDLKSNINVPLILIAWGVNPQLAVNMFKRVKHNGYDVFLQIVAAHDPVSLSMSYLENSSPSHVTKHPSQLTLLNQRKCQSGKNVVRLFKPTSVETTHSFTSQTPFHSSITTPLSLTLPFIHMLYFFSPMPIEHVLAYLSPTTHPTLKFNPALQSFVVYSLNNTSKKRLLFFIPQLVQTFRLQADLSYINPKQESFLESFYIHPTPPKPNTFIEQQLSSKQHYGVYSTKNSTFMFAFPSTQFTSNDRVRQKHLKSKTGERRESRSGTKEAIHTQNQHDFFVVSQMGVAHGSSLAIVPEQQPIFTVSPLEDFLEQPIDLTAAVEDTSASSFSNNPFSSCPQSVSRALLASDTFTLPPVSPFSLLQFLSESGHTLTMLIEHCMASDILTHRLLWELSSQLPEIESENSSLISAAVEEGKRISTLSDPTLSSEMVLLSDTVAFPRDDNSPESTSAEKPEEEPQASTQAQMSKKERKQNEKILPLANVLFLQRVSILIRLIQSSLSTSSFNALKSLFSFYGGITAISGVLKPFLPQKRKEVASAHLASFGPNLLQNANIYSPTAPEKRIVSVDYSSIAVMKSHAKCPMRVSFETETVKPQLISSESPFDPPETPVAQQNLTTETQRSTCIFKSGDDCRQDSLALQIIALMAEVFNDTGADVFLAPYQVIPVSGGKGIIEVVPHSKSRDMIGTLLDGNLAEFFAMKYAEQQSKDENGKSIVDTDQYQTALASSIPFRQAQRNYIRSAAGYSLVVYLLNIRDRHNGNILIDEAGHLIHIDFGFMFNIAPGGIQFERAPFKLNQEMMDLISAGNRDTRSYGTTDMTIDNKQDKKEKQSNQQKRKDMTVFISPLVIKESPTMQPDNQRYPKKEGATRDSSDGFHWFVTLCARGFLALRDSLDTIIPPIESMMVSHLDCFRPTSIIDLLNRLDPLDGEFDAIEFIKHVIDDSKGAFSTGVYDTFQYLTNKITF</sequence>
<dbReference type="PROSITE" id="PS50290">
    <property type="entry name" value="PI3_4_KINASE_3"/>
    <property type="match status" value="1"/>
</dbReference>
<evidence type="ECO:0000256" key="3">
    <source>
        <dbReference type="ARBA" id="ARBA00022679"/>
    </source>
</evidence>
<evidence type="ECO:0000313" key="7">
    <source>
        <dbReference type="EMBL" id="KAK2963195.1"/>
    </source>
</evidence>
<dbReference type="Gene3D" id="3.30.1010.10">
    <property type="entry name" value="Phosphatidylinositol 3-kinase Catalytic Subunit, Chain A, domain 4"/>
    <property type="match status" value="1"/>
</dbReference>
<comment type="caution">
    <text evidence="7">The sequence shown here is derived from an EMBL/GenBank/DDBJ whole genome shotgun (WGS) entry which is preliminary data.</text>
</comment>
<keyword evidence="3 7" id="KW-0808">Transferase</keyword>
<evidence type="ECO:0000259" key="6">
    <source>
        <dbReference type="PROSITE" id="PS50290"/>
    </source>
</evidence>
<organism evidence="7 8">
    <name type="scientific">Blattamonas nauphoetae</name>
    <dbReference type="NCBI Taxonomy" id="2049346"/>
    <lineage>
        <taxon>Eukaryota</taxon>
        <taxon>Metamonada</taxon>
        <taxon>Preaxostyla</taxon>
        <taxon>Oxymonadida</taxon>
        <taxon>Blattamonas</taxon>
    </lineage>
</organism>
<dbReference type="Proteomes" id="UP001281761">
    <property type="component" value="Unassembled WGS sequence"/>
</dbReference>
<dbReference type="PANTHER" id="PTHR10048:SF15">
    <property type="entry name" value="PHOSPHATIDYLINOSITOL 4-KINASE ALPHA"/>
    <property type="match status" value="1"/>
</dbReference>
<evidence type="ECO:0000256" key="1">
    <source>
        <dbReference type="ARBA" id="ARBA00006209"/>
    </source>
</evidence>
<dbReference type="PANTHER" id="PTHR10048">
    <property type="entry name" value="PHOSPHATIDYLINOSITOL KINASE"/>
    <property type="match status" value="1"/>
</dbReference>
<dbReference type="SMART" id="SM00146">
    <property type="entry name" value="PI3Kc"/>
    <property type="match status" value="1"/>
</dbReference>
<dbReference type="EC" id="2.7.1.67" evidence="2"/>
<feature type="region of interest" description="Disordered" evidence="5">
    <location>
        <begin position="2168"/>
        <end position="2202"/>
    </location>
</feature>
<dbReference type="InterPro" id="IPR018936">
    <property type="entry name" value="PI3/4_kinase_CS"/>
</dbReference>
<dbReference type="InterPro" id="IPR042236">
    <property type="entry name" value="PI3K_accessory_sf"/>
</dbReference>
<protein>
    <recommendedName>
        <fullName evidence="2">1-phosphatidylinositol 4-kinase</fullName>
        <ecNumber evidence="2">2.7.1.67</ecNumber>
    </recommendedName>
</protein>
<feature type="compositionally biased region" description="Polar residues" evidence="5">
    <location>
        <begin position="1206"/>
        <end position="1225"/>
    </location>
</feature>
<reference evidence="7 8" key="1">
    <citation type="journal article" date="2022" name="bioRxiv">
        <title>Genomics of Preaxostyla Flagellates Illuminates Evolutionary Transitions and the Path Towards Mitochondrial Loss.</title>
        <authorList>
            <person name="Novak L.V.F."/>
            <person name="Treitli S.C."/>
            <person name="Pyrih J."/>
            <person name="Halakuc P."/>
            <person name="Pipaliya S.V."/>
            <person name="Vacek V."/>
            <person name="Brzon O."/>
            <person name="Soukal P."/>
            <person name="Eme L."/>
            <person name="Dacks J.B."/>
            <person name="Karnkowska A."/>
            <person name="Elias M."/>
            <person name="Hampl V."/>
        </authorList>
    </citation>
    <scope>NUCLEOTIDE SEQUENCE [LARGE SCALE GENOMIC DNA]</scope>
    <source>
        <strain evidence="7">NAU3</strain>
        <tissue evidence="7">Gut</tissue>
    </source>
</reference>